<keyword evidence="3" id="KW-1185">Reference proteome</keyword>
<sequence length="305" mass="33785">MDLPGIPRYTRKMLDNSGFRVSLHASAHGLRRSMLLGALLLASGLLASAQGHGINNPELFDSVLHYHTEEVTLPHQLQVQPAASLRFLNGEDANHVIYDVWGGSADPSILGMLLPRNLSPVSEGGWGLSLQHLDTGYVDARRWKNVQAQDVLKKLQDTSSQVQVLGWAMPPTFDPRTGLLIYAAEVKLPGAESTAVFPRVLLLGREGLVLMKGIIEKKHWEGLKKELQNLGHSVQFTAGHRYTDVQAGDRLYDYGMSALITEQPIQDPEKAPFRFPWMVLLMGMGLMVVLLGKRVRSRNLTLQAE</sequence>
<reference evidence="3" key="1">
    <citation type="journal article" date="2019" name="Int. J. Syst. Evol. Microbiol.">
        <title>The Global Catalogue of Microorganisms (GCM) 10K type strain sequencing project: providing services to taxonomists for standard genome sequencing and annotation.</title>
        <authorList>
            <consortium name="The Broad Institute Genomics Platform"/>
            <consortium name="The Broad Institute Genome Sequencing Center for Infectious Disease"/>
            <person name="Wu L."/>
            <person name="Ma J."/>
        </authorList>
    </citation>
    <scope>NUCLEOTIDE SEQUENCE [LARGE SCALE GENOMIC DNA]</scope>
    <source>
        <strain evidence="3">JCM 14370</strain>
    </source>
</reference>
<organism evidence="2 3">
    <name type="scientific">Deinococcus roseus</name>
    <dbReference type="NCBI Taxonomy" id="392414"/>
    <lineage>
        <taxon>Bacteria</taxon>
        <taxon>Thermotogati</taxon>
        <taxon>Deinococcota</taxon>
        <taxon>Deinococci</taxon>
        <taxon>Deinococcales</taxon>
        <taxon>Deinococcaceae</taxon>
        <taxon>Deinococcus</taxon>
    </lineage>
</organism>
<evidence type="ECO:0008006" key="4">
    <source>
        <dbReference type="Google" id="ProtNLM"/>
    </source>
</evidence>
<comment type="caution">
    <text evidence="2">The sequence shown here is derived from an EMBL/GenBank/DDBJ whole genome shotgun (WGS) entry which is preliminary data.</text>
</comment>
<keyword evidence="1" id="KW-0812">Transmembrane</keyword>
<evidence type="ECO:0000313" key="2">
    <source>
        <dbReference type="EMBL" id="GGJ37616.1"/>
    </source>
</evidence>
<keyword evidence="1" id="KW-1133">Transmembrane helix</keyword>
<evidence type="ECO:0000256" key="1">
    <source>
        <dbReference type="SAM" id="Phobius"/>
    </source>
</evidence>
<dbReference type="Proteomes" id="UP000632222">
    <property type="component" value="Unassembled WGS sequence"/>
</dbReference>
<gene>
    <name evidence="2" type="ORF">GCM10008938_24710</name>
</gene>
<dbReference type="EMBL" id="BMOD01000008">
    <property type="protein sequence ID" value="GGJ37616.1"/>
    <property type="molecule type" value="Genomic_DNA"/>
</dbReference>
<feature type="transmembrane region" description="Helical" evidence="1">
    <location>
        <begin position="275"/>
        <end position="292"/>
    </location>
</feature>
<dbReference type="InterPro" id="IPR018682">
    <property type="entry name" value="DUF2167_membr"/>
</dbReference>
<evidence type="ECO:0000313" key="3">
    <source>
        <dbReference type="Proteomes" id="UP000632222"/>
    </source>
</evidence>
<name>A0ABQ2D1K3_9DEIO</name>
<protein>
    <recommendedName>
        <fullName evidence="4">DUF2167 domain-containing protein</fullName>
    </recommendedName>
</protein>
<dbReference type="Pfam" id="PF09935">
    <property type="entry name" value="DUF2167"/>
    <property type="match status" value="1"/>
</dbReference>
<accession>A0ABQ2D1K3</accession>
<proteinExistence type="predicted"/>
<keyword evidence="1" id="KW-0472">Membrane</keyword>